<comment type="caution">
    <text evidence="10">The sequence shown here is derived from an EMBL/GenBank/DDBJ whole genome shotgun (WGS) entry which is preliminary data.</text>
</comment>
<reference evidence="10 11" key="1">
    <citation type="submission" date="2016-12" db="EMBL/GenBank/DDBJ databases">
        <title>Diversity of luminous bacteria.</title>
        <authorList>
            <person name="Yoshizawa S."/>
            <person name="Kogure K."/>
        </authorList>
    </citation>
    <scope>NUCLEOTIDE SEQUENCE [LARGE SCALE GENOMIC DNA]</scope>
    <source>
        <strain evidence="10 11">LC1-200</strain>
    </source>
</reference>
<dbReference type="InterPro" id="IPR005490">
    <property type="entry name" value="LD_TPept_cat_dom"/>
</dbReference>
<feature type="active site" description="Nucleophile" evidence="7">
    <location>
        <position position="170"/>
    </location>
</feature>
<evidence type="ECO:0000313" key="10">
    <source>
        <dbReference type="EMBL" id="PQJ61655.1"/>
    </source>
</evidence>
<comment type="pathway">
    <text evidence="1 7">Cell wall biogenesis; peptidoglycan biosynthesis.</text>
</comment>
<dbReference type="UniPathway" id="UPA00219"/>
<proteinExistence type="inferred from homology"/>
<keyword evidence="4 7" id="KW-0133">Cell shape</keyword>
<dbReference type="GO" id="GO:0016740">
    <property type="term" value="F:transferase activity"/>
    <property type="evidence" value="ECO:0007669"/>
    <property type="project" value="UniProtKB-KW"/>
</dbReference>
<dbReference type="GO" id="GO:0009252">
    <property type="term" value="P:peptidoglycan biosynthetic process"/>
    <property type="evidence" value="ECO:0007669"/>
    <property type="project" value="UniProtKB-UniPathway"/>
</dbReference>
<evidence type="ECO:0000256" key="8">
    <source>
        <dbReference type="SAM" id="SignalP"/>
    </source>
</evidence>
<dbReference type="PANTHER" id="PTHR36699:SF1">
    <property type="entry name" value="L,D-TRANSPEPTIDASE YAFK-RELATED"/>
    <property type="match status" value="1"/>
</dbReference>
<dbReference type="PANTHER" id="PTHR36699">
    <property type="entry name" value="LD-TRANSPEPTIDASE"/>
    <property type="match status" value="1"/>
</dbReference>
<keyword evidence="3" id="KW-0808">Transferase</keyword>
<accession>A0A2S7VI73</accession>
<dbReference type="GO" id="GO:0008360">
    <property type="term" value="P:regulation of cell shape"/>
    <property type="evidence" value="ECO:0007669"/>
    <property type="project" value="UniProtKB-UniRule"/>
</dbReference>
<dbReference type="InterPro" id="IPR038063">
    <property type="entry name" value="Transpep_catalytic_dom"/>
</dbReference>
<dbReference type="OrthoDB" id="9809748at2"/>
<evidence type="ECO:0000259" key="9">
    <source>
        <dbReference type="PROSITE" id="PS52029"/>
    </source>
</evidence>
<feature type="chain" id="PRO_5015515988" description="L,D-TPase catalytic domain-containing protein" evidence="8">
    <location>
        <begin position="22"/>
        <end position="233"/>
    </location>
</feature>
<dbReference type="CDD" id="cd16913">
    <property type="entry name" value="YkuD_like"/>
    <property type="match status" value="1"/>
</dbReference>
<dbReference type="RefSeq" id="WP_105061544.1">
    <property type="nucleotide sequence ID" value="NZ_MSCJ01000003.1"/>
</dbReference>
<evidence type="ECO:0000256" key="2">
    <source>
        <dbReference type="ARBA" id="ARBA00005992"/>
    </source>
</evidence>
<dbReference type="PROSITE" id="PS52029">
    <property type="entry name" value="LD_TPASE"/>
    <property type="match status" value="1"/>
</dbReference>
<keyword evidence="8" id="KW-0732">Signal</keyword>
<evidence type="ECO:0000313" key="11">
    <source>
        <dbReference type="Proteomes" id="UP000238730"/>
    </source>
</evidence>
<keyword evidence="5 7" id="KW-0573">Peptidoglycan synthesis</keyword>
<keyword evidence="6 7" id="KW-0961">Cell wall biogenesis/degradation</keyword>
<feature type="active site" description="Proton donor/acceptor" evidence="7">
    <location>
        <position position="162"/>
    </location>
</feature>
<dbReference type="GO" id="GO:0004180">
    <property type="term" value="F:carboxypeptidase activity"/>
    <property type="evidence" value="ECO:0007669"/>
    <property type="project" value="UniProtKB-ARBA"/>
</dbReference>
<organism evidence="10 11">
    <name type="scientific">Photobacterium angustum</name>
    <dbReference type="NCBI Taxonomy" id="661"/>
    <lineage>
        <taxon>Bacteria</taxon>
        <taxon>Pseudomonadati</taxon>
        <taxon>Pseudomonadota</taxon>
        <taxon>Gammaproteobacteria</taxon>
        <taxon>Vibrionales</taxon>
        <taxon>Vibrionaceae</taxon>
        <taxon>Photobacterium</taxon>
    </lineage>
</organism>
<evidence type="ECO:0000256" key="4">
    <source>
        <dbReference type="ARBA" id="ARBA00022960"/>
    </source>
</evidence>
<dbReference type="GO" id="GO:0071555">
    <property type="term" value="P:cell wall organization"/>
    <property type="evidence" value="ECO:0007669"/>
    <property type="project" value="UniProtKB-UniRule"/>
</dbReference>
<dbReference type="EMBL" id="MSCJ01000003">
    <property type="protein sequence ID" value="PQJ61655.1"/>
    <property type="molecule type" value="Genomic_DNA"/>
</dbReference>
<gene>
    <name evidence="10" type="ORF">BTO08_15260</name>
</gene>
<dbReference type="Proteomes" id="UP000238730">
    <property type="component" value="Unassembled WGS sequence"/>
</dbReference>
<protein>
    <recommendedName>
        <fullName evidence="9">L,D-TPase catalytic domain-containing protein</fullName>
    </recommendedName>
</protein>
<comment type="similarity">
    <text evidence="2">Belongs to the YkuD family.</text>
</comment>
<feature type="signal peptide" evidence="8">
    <location>
        <begin position="1"/>
        <end position="21"/>
    </location>
</feature>
<evidence type="ECO:0000256" key="3">
    <source>
        <dbReference type="ARBA" id="ARBA00022679"/>
    </source>
</evidence>
<dbReference type="AlphaFoldDB" id="A0A2S7VI73"/>
<dbReference type="SUPFAM" id="SSF141523">
    <property type="entry name" value="L,D-transpeptidase catalytic domain-like"/>
    <property type="match status" value="1"/>
</dbReference>
<feature type="domain" description="L,D-TPase catalytic" evidence="9">
    <location>
        <begin position="67"/>
        <end position="198"/>
    </location>
</feature>
<sequence length="233" mass="26657">MFKKALLPLLVMFTAVTDAQAAYSYSTYPPAGTRTVDDVMKRYSPFVEPRIKRYFEQAGLSYPPQNIALFAMKEEMSVELWAEEKGKWSYVKRYNIEKISGKKGPKLREGDKQVPEGIYRVSLLNPNSRFHLSMKLDYPNAFDRKYAKLEGRTSPGSNIFIHGKQASTGCLAMGDYSIEELFLLAQRTGLDNIEVVISPHDPKKGKLLASVNQPFWTQILYRNIEQQARKFGR</sequence>
<dbReference type="Pfam" id="PF03734">
    <property type="entry name" value="YkuD"/>
    <property type="match status" value="1"/>
</dbReference>
<evidence type="ECO:0000256" key="7">
    <source>
        <dbReference type="PROSITE-ProRule" id="PRU01373"/>
    </source>
</evidence>
<evidence type="ECO:0000256" key="5">
    <source>
        <dbReference type="ARBA" id="ARBA00022984"/>
    </source>
</evidence>
<evidence type="ECO:0000256" key="6">
    <source>
        <dbReference type="ARBA" id="ARBA00023316"/>
    </source>
</evidence>
<evidence type="ECO:0000256" key="1">
    <source>
        <dbReference type="ARBA" id="ARBA00004752"/>
    </source>
</evidence>
<name>A0A2S7VI73_PHOAN</name>